<evidence type="ECO:0000313" key="2">
    <source>
        <dbReference type="Proteomes" id="UP000005239"/>
    </source>
</evidence>
<protein>
    <submittedName>
        <fullName evidence="1">Uncharacterized protein</fullName>
    </submittedName>
</protein>
<dbReference type="EnsemblMetazoa" id="PPA12329.1">
    <property type="protein sequence ID" value="PPA12329.1"/>
    <property type="gene ID" value="WBGene00101883"/>
</dbReference>
<dbReference type="AlphaFoldDB" id="A0A2A6BJV9"/>
<reference evidence="1" key="2">
    <citation type="submission" date="2022-06" db="UniProtKB">
        <authorList>
            <consortium name="EnsemblMetazoa"/>
        </authorList>
    </citation>
    <scope>IDENTIFICATION</scope>
    <source>
        <strain evidence="1">PS312</strain>
    </source>
</reference>
<organism evidence="1 2">
    <name type="scientific">Pristionchus pacificus</name>
    <name type="common">Parasitic nematode worm</name>
    <dbReference type="NCBI Taxonomy" id="54126"/>
    <lineage>
        <taxon>Eukaryota</taxon>
        <taxon>Metazoa</taxon>
        <taxon>Ecdysozoa</taxon>
        <taxon>Nematoda</taxon>
        <taxon>Chromadorea</taxon>
        <taxon>Rhabditida</taxon>
        <taxon>Rhabditina</taxon>
        <taxon>Diplogasteromorpha</taxon>
        <taxon>Diplogasteroidea</taxon>
        <taxon>Neodiplogasteridae</taxon>
        <taxon>Pristionchus</taxon>
    </lineage>
</organism>
<reference evidence="2" key="1">
    <citation type="journal article" date="2008" name="Nat. Genet.">
        <title>The Pristionchus pacificus genome provides a unique perspective on nematode lifestyle and parasitism.</title>
        <authorList>
            <person name="Dieterich C."/>
            <person name="Clifton S.W."/>
            <person name="Schuster L.N."/>
            <person name="Chinwalla A."/>
            <person name="Delehaunty K."/>
            <person name="Dinkelacker I."/>
            <person name="Fulton L."/>
            <person name="Fulton R."/>
            <person name="Godfrey J."/>
            <person name="Minx P."/>
            <person name="Mitreva M."/>
            <person name="Roeseler W."/>
            <person name="Tian H."/>
            <person name="Witte H."/>
            <person name="Yang S.P."/>
            <person name="Wilson R.K."/>
            <person name="Sommer R.J."/>
        </authorList>
    </citation>
    <scope>NUCLEOTIDE SEQUENCE [LARGE SCALE GENOMIC DNA]</scope>
    <source>
        <strain evidence="2">PS312</strain>
    </source>
</reference>
<gene>
    <name evidence="1" type="primary">WBGene00101883</name>
</gene>
<proteinExistence type="predicted"/>
<evidence type="ECO:0000313" key="1">
    <source>
        <dbReference type="EnsemblMetazoa" id="PPA12329.1"/>
    </source>
</evidence>
<keyword evidence="2" id="KW-1185">Reference proteome</keyword>
<accession>A0A8R1YHP8</accession>
<accession>A0A2A6BJV9</accession>
<sequence>MGPLRGWGHFFGSPSAPRAFRQGLAGSLRSHALMSPGHFSIAKSLVPSTIDLVEFPSDISYPRKP</sequence>
<name>A0A2A6BJV9_PRIPA</name>
<dbReference type="Proteomes" id="UP000005239">
    <property type="component" value="Unassembled WGS sequence"/>
</dbReference>